<dbReference type="InterPro" id="IPR032815">
    <property type="entry name" value="S8_pro-domain"/>
</dbReference>
<evidence type="ECO:0000313" key="4">
    <source>
        <dbReference type="Proteomes" id="UP000324832"/>
    </source>
</evidence>
<keyword evidence="1" id="KW-0732">Signal</keyword>
<evidence type="ECO:0000313" key="3">
    <source>
        <dbReference type="EMBL" id="VVD02083.1"/>
    </source>
</evidence>
<gene>
    <name evidence="3" type="ORF">LSINAPIS_LOCUS12365</name>
</gene>
<dbReference type="Proteomes" id="UP000324832">
    <property type="component" value="Unassembled WGS sequence"/>
</dbReference>
<organism evidence="3 4">
    <name type="scientific">Leptidea sinapis</name>
    <dbReference type="NCBI Taxonomy" id="189913"/>
    <lineage>
        <taxon>Eukaryota</taxon>
        <taxon>Metazoa</taxon>
        <taxon>Ecdysozoa</taxon>
        <taxon>Arthropoda</taxon>
        <taxon>Hexapoda</taxon>
        <taxon>Insecta</taxon>
        <taxon>Pterygota</taxon>
        <taxon>Neoptera</taxon>
        <taxon>Endopterygota</taxon>
        <taxon>Lepidoptera</taxon>
        <taxon>Glossata</taxon>
        <taxon>Ditrysia</taxon>
        <taxon>Papilionoidea</taxon>
        <taxon>Pieridae</taxon>
        <taxon>Dismorphiinae</taxon>
        <taxon>Leptidea</taxon>
    </lineage>
</organism>
<sequence length="96" mass="10192">MARGAVVVAAILLMLRAARAHYTPTWAVHVPGGKEAADSVAVDHGFINLGEVTCSVNITLQYIAYNAARILLVGVASLFENSQESLTLLGEDWPAN</sequence>
<dbReference type="Gene3D" id="3.30.70.850">
    <property type="entry name" value="Peptidase S8, pro-domain"/>
    <property type="match status" value="1"/>
</dbReference>
<dbReference type="Pfam" id="PF16470">
    <property type="entry name" value="S8_pro-domain"/>
    <property type="match status" value="1"/>
</dbReference>
<proteinExistence type="predicted"/>
<reference evidence="3 4" key="1">
    <citation type="submission" date="2017-07" db="EMBL/GenBank/DDBJ databases">
        <authorList>
            <person name="Talla V."/>
            <person name="Backstrom N."/>
        </authorList>
    </citation>
    <scope>NUCLEOTIDE SEQUENCE [LARGE SCALE GENOMIC DNA]</scope>
</reference>
<evidence type="ECO:0000256" key="1">
    <source>
        <dbReference type="SAM" id="SignalP"/>
    </source>
</evidence>
<dbReference type="AlphaFoldDB" id="A0A5E4QXW7"/>
<evidence type="ECO:0000259" key="2">
    <source>
        <dbReference type="Pfam" id="PF16470"/>
    </source>
</evidence>
<feature type="signal peptide" evidence="1">
    <location>
        <begin position="1"/>
        <end position="20"/>
    </location>
</feature>
<feature type="domain" description="Peptidase S8 pro-domain" evidence="2">
    <location>
        <begin position="25"/>
        <end position="53"/>
    </location>
</feature>
<dbReference type="EMBL" id="FZQP02005777">
    <property type="protein sequence ID" value="VVD02083.1"/>
    <property type="molecule type" value="Genomic_DNA"/>
</dbReference>
<name>A0A5E4QXW7_9NEOP</name>
<keyword evidence="4" id="KW-1185">Reference proteome</keyword>
<feature type="chain" id="PRO_5022776172" description="Peptidase S8 pro-domain domain-containing protein" evidence="1">
    <location>
        <begin position="21"/>
        <end position="96"/>
    </location>
</feature>
<protein>
    <recommendedName>
        <fullName evidence="2">Peptidase S8 pro-domain domain-containing protein</fullName>
    </recommendedName>
</protein>
<dbReference type="InterPro" id="IPR038466">
    <property type="entry name" value="S8_pro-domain_sf"/>
</dbReference>
<accession>A0A5E4QXW7</accession>
<dbReference type="SUPFAM" id="SSF54897">
    <property type="entry name" value="Protease propeptides/inhibitors"/>
    <property type="match status" value="1"/>
</dbReference>